<dbReference type="KEGG" id="lsx:H8B22_11940"/>
<dbReference type="Proteomes" id="UP000516018">
    <property type="component" value="Chromosome"/>
</dbReference>
<organism evidence="2 3">
    <name type="scientific">Agrilutibacter terrestris</name>
    <dbReference type="NCBI Taxonomy" id="2865112"/>
    <lineage>
        <taxon>Bacteria</taxon>
        <taxon>Pseudomonadati</taxon>
        <taxon>Pseudomonadota</taxon>
        <taxon>Gammaproteobacteria</taxon>
        <taxon>Lysobacterales</taxon>
        <taxon>Lysobacteraceae</taxon>
        <taxon>Agrilutibacter</taxon>
    </lineage>
</organism>
<dbReference type="EMBL" id="CP060820">
    <property type="protein sequence ID" value="QNP40192.1"/>
    <property type="molecule type" value="Genomic_DNA"/>
</dbReference>
<sequence length="107" mass="11992">MNYTCTFCGKKARISWRALAFPELVFRSIYLPCGHRSYEFPALWQMFTRPVSLLSGIVTFLWLQEPNPSMGATLFGAVLGIIVCSAVCFSLNWLFLAAVAQRHRAAG</sequence>
<dbReference type="AlphaFoldDB" id="A0A7H0FVX6"/>
<keyword evidence="1" id="KW-0812">Transmembrane</keyword>
<keyword evidence="1" id="KW-0472">Membrane</keyword>
<evidence type="ECO:0000313" key="3">
    <source>
        <dbReference type="Proteomes" id="UP000516018"/>
    </source>
</evidence>
<evidence type="ECO:0000313" key="2">
    <source>
        <dbReference type="EMBL" id="QNP40192.1"/>
    </source>
</evidence>
<feature type="transmembrane region" description="Helical" evidence="1">
    <location>
        <begin position="75"/>
        <end position="100"/>
    </location>
</feature>
<proteinExistence type="predicted"/>
<protein>
    <submittedName>
        <fullName evidence="2">Uncharacterized protein</fullName>
    </submittedName>
</protein>
<keyword evidence="3" id="KW-1185">Reference proteome</keyword>
<keyword evidence="1" id="KW-1133">Transmembrane helix</keyword>
<name>A0A7H0FVX6_9GAMM</name>
<evidence type="ECO:0000256" key="1">
    <source>
        <dbReference type="SAM" id="Phobius"/>
    </source>
</evidence>
<gene>
    <name evidence="2" type="ORF">H8B22_11940</name>
</gene>
<feature type="transmembrane region" description="Helical" evidence="1">
    <location>
        <begin position="46"/>
        <end position="63"/>
    </location>
</feature>
<reference evidence="2 3" key="1">
    <citation type="submission" date="2020-08" db="EMBL/GenBank/DDBJ databases">
        <title>Lysobacter sp. II4 sp. nov., isolated from soil.</title>
        <authorList>
            <person name="Woo C.Y."/>
            <person name="Kim J."/>
        </authorList>
    </citation>
    <scope>NUCLEOTIDE SEQUENCE [LARGE SCALE GENOMIC DNA]</scope>
    <source>
        <strain evidence="2 3">II4</strain>
    </source>
</reference>
<dbReference type="RefSeq" id="WP_187711635.1">
    <property type="nucleotide sequence ID" value="NZ_CP060820.1"/>
</dbReference>
<accession>A0A7H0FVX6</accession>